<reference evidence="7 8" key="1">
    <citation type="submission" date="2019-12" db="EMBL/GenBank/DDBJ databases">
        <title>Halomonas rutogse sp. nov. isolated from two lakes on Tibetan Plateau.</title>
        <authorList>
            <person name="Gao P."/>
        </authorList>
    </citation>
    <scope>NUCLEOTIDE SEQUENCE [LARGE SCALE GENOMIC DNA]</scope>
    <source>
        <strain evidence="7 8">ZH2S</strain>
    </source>
</reference>
<dbReference type="PROSITE" id="PS01081">
    <property type="entry name" value="HTH_TETR_1"/>
    <property type="match status" value="1"/>
</dbReference>
<dbReference type="RefSeq" id="WP_160419359.1">
    <property type="nucleotide sequence ID" value="NZ_WTKP01000008.1"/>
</dbReference>
<dbReference type="InterPro" id="IPR036271">
    <property type="entry name" value="Tet_transcr_reg_TetR-rel_C_sf"/>
</dbReference>
<keyword evidence="1" id="KW-0678">Repressor</keyword>
<dbReference type="PRINTS" id="PR00455">
    <property type="entry name" value="HTHTETR"/>
</dbReference>
<keyword evidence="2" id="KW-0805">Transcription regulation</keyword>
<evidence type="ECO:0000256" key="4">
    <source>
        <dbReference type="ARBA" id="ARBA00023163"/>
    </source>
</evidence>
<dbReference type="SUPFAM" id="SSF48498">
    <property type="entry name" value="Tetracyclin repressor-like, C-terminal domain"/>
    <property type="match status" value="1"/>
</dbReference>
<evidence type="ECO:0000256" key="2">
    <source>
        <dbReference type="ARBA" id="ARBA00023015"/>
    </source>
</evidence>
<feature type="DNA-binding region" description="H-T-H motif" evidence="5">
    <location>
        <begin position="32"/>
        <end position="51"/>
    </location>
</feature>
<evidence type="ECO:0000256" key="1">
    <source>
        <dbReference type="ARBA" id="ARBA00022491"/>
    </source>
</evidence>
<dbReference type="Proteomes" id="UP000437638">
    <property type="component" value="Unassembled WGS sequence"/>
</dbReference>
<dbReference type="Pfam" id="PF08361">
    <property type="entry name" value="TetR_C_2"/>
    <property type="match status" value="1"/>
</dbReference>
<evidence type="ECO:0000313" key="8">
    <source>
        <dbReference type="Proteomes" id="UP000437638"/>
    </source>
</evidence>
<gene>
    <name evidence="7" type="ORF">GPM19_12530</name>
</gene>
<keyword evidence="3 5" id="KW-0238">DNA-binding</keyword>
<dbReference type="PROSITE" id="PS50977">
    <property type="entry name" value="HTH_TETR_2"/>
    <property type="match status" value="1"/>
</dbReference>
<dbReference type="InterPro" id="IPR013572">
    <property type="entry name" value="Tscrpt_reg_MAATS_C"/>
</dbReference>
<dbReference type="InterPro" id="IPR023772">
    <property type="entry name" value="DNA-bd_HTH_TetR-type_CS"/>
</dbReference>
<feature type="domain" description="HTH tetR-type" evidence="6">
    <location>
        <begin position="9"/>
        <end position="69"/>
    </location>
</feature>
<dbReference type="Pfam" id="PF00440">
    <property type="entry name" value="TetR_N"/>
    <property type="match status" value="1"/>
</dbReference>
<dbReference type="InterPro" id="IPR050109">
    <property type="entry name" value="HTH-type_TetR-like_transc_reg"/>
</dbReference>
<keyword evidence="8" id="KW-1185">Reference proteome</keyword>
<dbReference type="EMBL" id="WTKP01000008">
    <property type="protein sequence ID" value="MWJ29014.1"/>
    <property type="molecule type" value="Genomic_DNA"/>
</dbReference>
<dbReference type="GO" id="GO:0003700">
    <property type="term" value="F:DNA-binding transcription factor activity"/>
    <property type="evidence" value="ECO:0007669"/>
    <property type="project" value="TreeGrafter"/>
</dbReference>
<organism evidence="7 8">
    <name type="scientific">Vreelandella zhuhanensis</name>
    <dbReference type="NCBI Taxonomy" id="2684210"/>
    <lineage>
        <taxon>Bacteria</taxon>
        <taxon>Pseudomonadati</taxon>
        <taxon>Pseudomonadota</taxon>
        <taxon>Gammaproteobacteria</taxon>
        <taxon>Oceanospirillales</taxon>
        <taxon>Halomonadaceae</taxon>
        <taxon>Vreelandella</taxon>
    </lineage>
</organism>
<keyword evidence="4" id="KW-0804">Transcription</keyword>
<dbReference type="InterPro" id="IPR001647">
    <property type="entry name" value="HTH_TetR"/>
</dbReference>
<dbReference type="PANTHER" id="PTHR30055:SF240">
    <property type="entry name" value="HTH-TYPE TRANSCRIPTIONAL REGULATOR ACRR"/>
    <property type="match status" value="1"/>
</dbReference>
<name>A0A7X3H291_9GAMM</name>
<dbReference type="InterPro" id="IPR009057">
    <property type="entry name" value="Homeodomain-like_sf"/>
</dbReference>
<evidence type="ECO:0000256" key="3">
    <source>
        <dbReference type="ARBA" id="ARBA00023125"/>
    </source>
</evidence>
<dbReference type="AlphaFoldDB" id="A0A7X3H291"/>
<comment type="caution">
    <text evidence="7">The sequence shown here is derived from an EMBL/GenBank/DDBJ whole genome shotgun (WGS) entry which is preliminary data.</text>
</comment>
<proteinExistence type="predicted"/>
<dbReference type="Gene3D" id="1.10.357.10">
    <property type="entry name" value="Tetracycline Repressor, domain 2"/>
    <property type="match status" value="1"/>
</dbReference>
<accession>A0A7X3H291</accession>
<evidence type="ECO:0000256" key="5">
    <source>
        <dbReference type="PROSITE-ProRule" id="PRU00335"/>
    </source>
</evidence>
<protein>
    <submittedName>
        <fullName evidence="7">TetR family transcriptional regulator</fullName>
    </submittedName>
</protein>
<dbReference type="PANTHER" id="PTHR30055">
    <property type="entry name" value="HTH-TYPE TRANSCRIPTIONAL REGULATOR RUTR"/>
    <property type="match status" value="1"/>
</dbReference>
<sequence length="207" mass="23670">MTRRKEEAERTRETILDAAEATFLAQGVSRTTLAHIAQAAGVTRGAIYWHFEDKAALFDALLERVRIPIDEIVDLAEQGAPAFPAERLRQIALGALERMHDDRQLQRVSTIVFHRCEKLEDYHPRISVITRLSQHAQTRVERLFEDAKQQGTLRAGLSPTSARRQFHMFLIGACFDWLQDIDQYSLAEERDAIVETLMRGLFVITPD</sequence>
<evidence type="ECO:0000259" key="6">
    <source>
        <dbReference type="PROSITE" id="PS50977"/>
    </source>
</evidence>
<dbReference type="GO" id="GO:0000976">
    <property type="term" value="F:transcription cis-regulatory region binding"/>
    <property type="evidence" value="ECO:0007669"/>
    <property type="project" value="TreeGrafter"/>
</dbReference>
<evidence type="ECO:0000313" key="7">
    <source>
        <dbReference type="EMBL" id="MWJ29014.1"/>
    </source>
</evidence>
<dbReference type="SUPFAM" id="SSF46689">
    <property type="entry name" value="Homeodomain-like"/>
    <property type="match status" value="1"/>
</dbReference>